<reference evidence="2 3" key="1">
    <citation type="submission" date="2013-09" db="EMBL/GenBank/DDBJ databases">
        <title>Corchorus capsularis genome sequencing.</title>
        <authorList>
            <person name="Alam M."/>
            <person name="Haque M.S."/>
            <person name="Islam M.S."/>
            <person name="Emdad E.M."/>
            <person name="Islam M.M."/>
            <person name="Ahmed B."/>
            <person name="Halim A."/>
            <person name="Hossen Q.M.M."/>
            <person name="Hossain M.Z."/>
            <person name="Ahmed R."/>
            <person name="Khan M.M."/>
            <person name="Islam R."/>
            <person name="Rashid M.M."/>
            <person name="Khan S.A."/>
            <person name="Rahman M.S."/>
            <person name="Alam M."/>
        </authorList>
    </citation>
    <scope>NUCLEOTIDE SEQUENCE [LARGE SCALE GENOMIC DNA]</scope>
    <source>
        <strain evidence="3">cv. CVL-1</strain>
        <tissue evidence="2">Whole seedling</tissue>
    </source>
</reference>
<sequence length="20" mass="2288">MRRRSRCNVSEAEGGPRRIG</sequence>
<keyword evidence="3" id="KW-1185">Reference proteome</keyword>
<dbReference type="Proteomes" id="UP000188268">
    <property type="component" value="Unassembled WGS sequence"/>
</dbReference>
<accession>A0A1R3G6L7</accession>
<evidence type="ECO:0000256" key="1">
    <source>
        <dbReference type="SAM" id="MobiDB-lite"/>
    </source>
</evidence>
<protein>
    <submittedName>
        <fullName evidence="2">Uncharacterized protein</fullName>
    </submittedName>
</protein>
<evidence type="ECO:0000313" key="3">
    <source>
        <dbReference type="Proteomes" id="UP000188268"/>
    </source>
</evidence>
<dbReference type="AlphaFoldDB" id="A0A1R3G6L7"/>
<comment type="caution">
    <text evidence="2">The sequence shown here is derived from an EMBL/GenBank/DDBJ whole genome shotgun (WGS) entry which is preliminary data.</text>
</comment>
<feature type="region of interest" description="Disordered" evidence="1">
    <location>
        <begin position="1"/>
        <end position="20"/>
    </location>
</feature>
<evidence type="ECO:0000313" key="2">
    <source>
        <dbReference type="EMBL" id="OMO53735.1"/>
    </source>
</evidence>
<dbReference type="Gramene" id="OMO53735">
    <property type="protein sequence ID" value="OMO53735"/>
    <property type="gene ID" value="CCACVL1_28397"/>
</dbReference>
<gene>
    <name evidence="2" type="ORF">CCACVL1_28397</name>
</gene>
<proteinExistence type="predicted"/>
<dbReference type="EMBL" id="AWWV01015143">
    <property type="protein sequence ID" value="OMO53735.1"/>
    <property type="molecule type" value="Genomic_DNA"/>
</dbReference>
<name>A0A1R3G6L7_COCAP</name>
<organism evidence="2 3">
    <name type="scientific">Corchorus capsularis</name>
    <name type="common">Jute</name>
    <dbReference type="NCBI Taxonomy" id="210143"/>
    <lineage>
        <taxon>Eukaryota</taxon>
        <taxon>Viridiplantae</taxon>
        <taxon>Streptophyta</taxon>
        <taxon>Embryophyta</taxon>
        <taxon>Tracheophyta</taxon>
        <taxon>Spermatophyta</taxon>
        <taxon>Magnoliopsida</taxon>
        <taxon>eudicotyledons</taxon>
        <taxon>Gunneridae</taxon>
        <taxon>Pentapetalae</taxon>
        <taxon>rosids</taxon>
        <taxon>malvids</taxon>
        <taxon>Malvales</taxon>
        <taxon>Malvaceae</taxon>
        <taxon>Grewioideae</taxon>
        <taxon>Apeibeae</taxon>
        <taxon>Corchorus</taxon>
    </lineage>
</organism>